<dbReference type="AlphaFoldDB" id="H1HJF9"/>
<sequence length="35" mass="4150">MKINLYTGENLRAYGKKYTGRIESSPFYIIKPSFY</sequence>
<accession>H1HJF9</accession>
<proteinExistence type="predicted"/>
<evidence type="ECO:0000313" key="2">
    <source>
        <dbReference type="Proteomes" id="UP000003167"/>
    </source>
</evidence>
<dbReference type="HOGENOM" id="CLU_3366509_0_0_10"/>
<evidence type="ECO:0000313" key="1">
    <source>
        <dbReference type="EMBL" id="EHO73729.1"/>
    </source>
</evidence>
<name>H1HJF9_9BACT</name>
<protein>
    <submittedName>
        <fullName evidence="1">Uncharacterized protein</fullName>
    </submittedName>
</protein>
<dbReference type="EMBL" id="AGEK01000014">
    <property type="protein sequence ID" value="EHO73729.1"/>
    <property type="molecule type" value="Genomic_DNA"/>
</dbReference>
<reference evidence="1 2" key="1">
    <citation type="submission" date="2011-12" db="EMBL/GenBank/DDBJ databases">
        <title>The Genome Sequence of Prevotella maculosa OT 289.</title>
        <authorList>
            <consortium name="The Broad Institute Genome Sequencing Platform"/>
            <person name="Earl A."/>
            <person name="Ward D."/>
            <person name="Feldgarden M."/>
            <person name="Gevers D."/>
            <person name="Izard J."/>
            <person name="Blanton J.M."/>
            <person name="Mathney J."/>
            <person name="Tanner A.C."/>
            <person name="Dewhirst F.E."/>
            <person name="Young S.K."/>
            <person name="Zeng Q."/>
            <person name="Gargeya S."/>
            <person name="Fitzgerald M."/>
            <person name="Haas B."/>
            <person name="Abouelleil A."/>
            <person name="Alvarado L."/>
            <person name="Arachchi H.M."/>
            <person name="Berlin A."/>
            <person name="Chapman S.B."/>
            <person name="Gearin G."/>
            <person name="Goldberg J."/>
            <person name="Griggs A."/>
            <person name="Gujja S."/>
            <person name="Hansen M."/>
            <person name="Heiman D."/>
            <person name="Howarth C."/>
            <person name="Larimer J."/>
            <person name="Lui A."/>
            <person name="MacDonald P.J.P."/>
            <person name="McCowen C."/>
            <person name="Montmayeur A."/>
            <person name="Murphy C."/>
            <person name="Neiman D."/>
            <person name="Pearson M."/>
            <person name="Priest M."/>
            <person name="Roberts A."/>
            <person name="Saif S."/>
            <person name="Shea T."/>
            <person name="Sisk P."/>
            <person name="Stolte C."/>
            <person name="Sykes S."/>
            <person name="Wortman J."/>
            <person name="Nusbaum C."/>
            <person name="Birren B."/>
        </authorList>
    </citation>
    <scope>NUCLEOTIDE SEQUENCE [LARGE SCALE GENOMIC DNA]</scope>
    <source>
        <strain evidence="1 2">OT 289</strain>
    </source>
</reference>
<keyword evidence="2" id="KW-1185">Reference proteome</keyword>
<dbReference type="Proteomes" id="UP000003167">
    <property type="component" value="Unassembled WGS sequence"/>
</dbReference>
<organism evidence="1 2">
    <name type="scientific">Segatella maculosa OT 289</name>
    <dbReference type="NCBI Taxonomy" id="999422"/>
    <lineage>
        <taxon>Bacteria</taxon>
        <taxon>Pseudomonadati</taxon>
        <taxon>Bacteroidota</taxon>
        <taxon>Bacteroidia</taxon>
        <taxon>Bacteroidales</taxon>
        <taxon>Prevotellaceae</taxon>
        <taxon>Segatella</taxon>
    </lineage>
</organism>
<gene>
    <name evidence="1" type="ORF">HMPREF9944_00303</name>
</gene>
<comment type="caution">
    <text evidence="1">The sequence shown here is derived from an EMBL/GenBank/DDBJ whole genome shotgun (WGS) entry which is preliminary data.</text>
</comment>